<dbReference type="EMBL" id="MU005964">
    <property type="protein sequence ID" value="KAF2862683.1"/>
    <property type="molecule type" value="Genomic_DNA"/>
</dbReference>
<dbReference type="AlphaFoldDB" id="A0A6A7C5N0"/>
<organism evidence="1 2">
    <name type="scientific">Piedraia hortae CBS 480.64</name>
    <dbReference type="NCBI Taxonomy" id="1314780"/>
    <lineage>
        <taxon>Eukaryota</taxon>
        <taxon>Fungi</taxon>
        <taxon>Dikarya</taxon>
        <taxon>Ascomycota</taxon>
        <taxon>Pezizomycotina</taxon>
        <taxon>Dothideomycetes</taxon>
        <taxon>Dothideomycetidae</taxon>
        <taxon>Capnodiales</taxon>
        <taxon>Piedraiaceae</taxon>
        <taxon>Piedraia</taxon>
    </lineage>
</organism>
<accession>A0A6A7C5N0</accession>
<proteinExistence type="predicted"/>
<dbReference type="Proteomes" id="UP000799421">
    <property type="component" value="Unassembled WGS sequence"/>
</dbReference>
<reference evidence="1" key="1">
    <citation type="journal article" date="2020" name="Stud. Mycol.">
        <title>101 Dothideomycetes genomes: a test case for predicting lifestyles and emergence of pathogens.</title>
        <authorList>
            <person name="Haridas S."/>
            <person name="Albert R."/>
            <person name="Binder M."/>
            <person name="Bloem J."/>
            <person name="Labutti K."/>
            <person name="Salamov A."/>
            <person name="Andreopoulos B."/>
            <person name="Baker S."/>
            <person name="Barry K."/>
            <person name="Bills G."/>
            <person name="Bluhm B."/>
            <person name="Cannon C."/>
            <person name="Castanera R."/>
            <person name="Culley D."/>
            <person name="Daum C."/>
            <person name="Ezra D."/>
            <person name="Gonzalez J."/>
            <person name="Henrissat B."/>
            <person name="Kuo A."/>
            <person name="Liang C."/>
            <person name="Lipzen A."/>
            <person name="Lutzoni F."/>
            <person name="Magnuson J."/>
            <person name="Mondo S."/>
            <person name="Nolan M."/>
            <person name="Ohm R."/>
            <person name="Pangilinan J."/>
            <person name="Park H.-J."/>
            <person name="Ramirez L."/>
            <person name="Alfaro M."/>
            <person name="Sun H."/>
            <person name="Tritt A."/>
            <person name="Yoshinaga Y."/>
            <person name="Zwiers L.-H."/>
            <person name="Turgeon B."/>
            <person name="Goodwin S."/>
            <person name="Spatafora J."/>
            <person name="Crous P."/>
            <person name="Grigoriev I."/>
        </authorList>
    </citation>
    <scope>NUCLEOTIDE SEQUENCE</scope>
    <source>
        <strain evidence="1">CBS 480.64</strain>
    </source>
</reference>
<evidence type="ECO:0000313" key="2">
    <source>
        <dbReference type="Proteomes" id="UP000799421"/>
    </source>
</evidence>
<gene>
    <name evidence="1" type="ORF">K470DRAFT_163920</name>
</gene>
<keyword evidence="2" id="KW-1185">Reference proteome</keyword>
<evidence type="ECO:0000313" key="1">
    <source>
        <dbReference type="EMBL" id="KAF2862683.1"/>
    </source>
</evidence>
<protein>
    <submittedName>
        <fullName evidence="1">Uncharacterized protein</fullName>
    </submittedName>
</protein>
<name>A0A6A7C5N0_9PEZI</name>
<sequence length="85" mass="9110">MTSLNLHVTWKGGQRVTKGRKAADPAFFAVIFFSAPAGLPGPCRPTDGTPTTIRQNHMLGGVSASHVLGEGGGWPCWGSRCYRPW</sequence>